<evidence type="ECO:0000313" key="2">
    <source>
        <dbReference type="EMBL" id="KKN43827.1"/>
    </source>
</evidence>
<dbReference type="InterPro" id="IPR051404">
    <property type="entry name" value="TA_system_antitoxin"/>
</dbReference>
<name>A0A0F9R3P7_9ZZZZ</name>
<gene>
    <name evidence="2" type="ORF">LCGC14_0699190</name>
</gene>
<dbReference type="SUPFAM" id="SSF143100">
    <property type="entry name" value="TTHA1013/TTHA0281-like"/>
    <property type="match status" value="1"/>
</dbReference>
<dbReference type="PANTHER" id="PTHR34504">
    <property type="entry name" value="ANTITOXIN HICB"/>
    <property type="match status" value="1"/>
</dbReference>
<reference evidence="2" key="1">
    <citation type="journal article" date="2015" name="Nature">
        <title>Complex archaea that bridge the gap between prokaryotes and eukaryotes.</title>
        <authorList>
            <person name="Spang A."/>
            <person name="Saw J.H."/>
            <person name="Jorgensen S.L."/>
            <person name="Zaremba-Niedzwiedzka K."/>
            <person name="Martijn J."/>
            <person name="Lind A.E."/>
            <person name="van Eijk R."/>
            <person name="Schleper C."/>
            <person name="Guy L."/>
            <person name="Ettema T.J."/>
        </authorList>
    </citation>
    <scope>NUCLEOTIDE SEQUENCE</scope>
</reference>
<protein>
    <recommendedName>
        <fullName evidence="1">HicB-like antitoxin of toxin-antitoxin system domain-containing protein</fullName>
    </recommendedName>
</protein>
<accession>A0A0F9R3P7</accession>
<evidence type="ECO:0000259" key="1">
    <source>
        <dbReference type="Pfam" id="PF15919"/>
    </source>
</evidence>
<organism evidence="2">
    <name type="scientific">marine sediment metagenome</name>
    <dbReference type="NCBI Taxonomy" id="412755"/>
    <lineage>
        <taxon>unclassified sequences</taxon>
        <taxon>metagenomes</taxon>
        <taxon>ecological metagenomes</taxon>
    </lineage>
</organism>
<dbReference type="Gene3D" id="3.30.160.250">
    <property type="match status" value="1"/>
</dbReference>
<sequence>MKLPVVLTPGEDGYIVAEVPVIPGCVSQGRTKEEALANIKEAAELCLESREEEGWTLPQEYTLDQVEVSA</sequence>
<dbReference type="InterPro" id="IPR031807">
    <property type="entry name" value="HicB-like"/>
</dbReference>
<feature type="domain" description="HicB-like antitoxin of toxin-antitoxin system" evidence="1">
    <location>
        <begin position="4"/>
        <end position="66"/>
    </location>
</feature>
<dbReference type="AlphaFoldDB" id="A0A0F9R3P7"/>
<proteinExistence type="predicted"/>
<dbReference type="Pfam" id="PF15919">
    <property type="entry name" value="HicB_lk_antitox"/>
    <property type="match status" value="1"/>
</dbReference>
<dbReference type="PANTHER" id="PTHR34504:SF4">
    <property type="entry name" value="ANTITOXIN HICB"/>
    <property type="match status" value="1"/>
</dbReference>
<comment type="caution">
    <text evidence="2">The sequence shown here is derived from an EMBL/GenBank/DDBJ whole genome shotgun (WGS) entry which is preliminary data.</text>
</comment>
<dbReference type="InterPro" id="IPR035069">
    <property type="entry name" value="TTHA1013/TTHA0281-like"/>
</dbReference>
<dbReference type="EMBL" id="LAZR01001485">
    <property type="protein sequence ID" value="KKN43827.1"/>
    <property type="molecule type" value="Genomic_DNA"/>
</dbReference>